<keyword evidence="3" id="KW-0378">Hydrolase</keyword>
<accession>A0ABN2KNN2</accession>
<protein>
    <submittedName>
        <fullName evidence="3">Serine hydrolase domain-containing protein</fullName>
    </submittedName>
</protein>
<evidence type="ECO:0000313" key="4">
    <source>
        <dbReference type="Proteomes" id="UP001500655"/>
    </source>
</evidence>
<dbReference type="EMBL" id="BAAALS010000016">
    <property type="protein sequence ID" value="GAA1761181.1"/>
    <property type="molecule type" value="Genomic_DNA"/>
</dbReference>
<proteinExistence type="predicted"/>
<dbReference type="InterPro" id="IPR050491">
    <property type="entry name" value="AmpC-like"/>
</dbReference>
<organism evidence="3 4">
    <name type="scientific">Luedemannella helvata</name>
    <dbReference type="NCBI Taxonomy" id="349315"/>
    <lineage>
        <taxon>Bacteria</taxon>
        <taxon>Bacillati</taxon>
        <taxon>Actinomycetota</taxon>
        <taxon>Actinomycetes</taxon>
        <taxon>Micromonosporales</taxon>
        <taxon>Micromonosporaceae</taxon>
        <taxon>Luedemannella</taxon>
    </lineage>
</organism>
<dbReference type="Pfam" id="PF00144">
    <property type="entry name" value="Beta-lactamase"/>
    <property type="match status" value="1"/>
</dbReference>
<comment type="caution">
    <text evidence="3">The sequence shown here is derived from an EMBL/GenBank/DDBJ whole genome shotgun (WGS) entry which is preliminary data.</text>
</comment>
<dbReference type="InterPro" id="IPR001466">
    <property type="entry name" value="Beta-lactam-related"/>
</dbReference>
<sequence>MTLQPQTVQRVDEILAGAQSEGRVPSLITGIVRDGELEHVSGAGELPVPDADTQYRIGSISKSLTAALLLRLRDDGKLSLEEPLDRHLPGTALGRVTLRQLLAHAGGAQREPDGAWWERSVGGDLQALVAGVGPEKAAWPPLRRYHYSNLAYGLLGGVVAKVAGVDWWPALRERFLEPLGMARTTYQATQPFARGYLVHPWHGTLREEPRHDGGAMAPAGQLWSTVTDLARWAAFLVGPDPQLLAPATVREMASPAIIADPERWSAGYGLGLQLWRRGERVFAGHTGSMPGYLAILVTHRPSRTGVVAFANAYRLGVSGGIGGLGIRLLEAVLDGEPAPRPRPWRPGAAPPNDIEPLCGRWWWMGQEYEARWDGESRELVLASLGPTPTTPWRFIPLGGDRWRCRSGENDGEYLRVRRSRAGTVAALDIGTWVFTRDPWPAM</sequence>
<gene>
    <name evidence="3" type="ORF">GCM10009681_35450</name>
</gene>
<dbReference type="PANTHER" id="PTHR46825:SF7">
    <property type="entry name" value="D-ALANYL-D-ALANINE CARBOXYPEPTIDASE"/>
    <property type="match status" value="1"/>
</dbReference>
<feature type="domain" description="Beta-lactamase-related" evidence="1">
    <location>
        <begin position="12"/>
        <end position="312"/>
    </location>
</feature>
<name>A0ABN2KNN2_9ACTN</name>
<dbReference type="InterPro" id="IPR056008">
    <property type="entry name" value="DUF7586"/>
</dbReference>
<evidence type="ECO:0000259" key="1">
    <source>
        <dbReference type="Pfam" id="PF00144"/>
    </source>
</evidence>
<dbReference type="GO" id="GO:0016787">
    <property type="term" value="F:hydrolase activity"/>
    <property type="evidence" value="ECO:0007669"/>
    <property type="project" value="UniProtKB-KW"/>
</dbReference>
<dbReference type="PANTHER" id="PTHR46825">
    <property type="entry name" value="D-ALANYL-D-ALANINE-CARBOXYPEPTIDASE/ENDOPEPTIDASE AMPH"/>
    <property type="match status" value="1"/>
</dbReference>
<dbReference type="Proteomes" id="UP001500655">
    <property type="component" value="Unassembled WGS sequence"/>
</dbReference>
<dbReference type="Gene3D" id="3.40.710.10">
    <property type="entry name" value="DD-peptidase/beta-lactamase superfamily"/>
    <property type="match status" value="1"/>
</dbReference>
<reference evidence="4" key="1">
    <citation type="journal article" date="2019" name="Int. J. Syst. Evol. Microbiol.">
        <title>The Global Catalogue of Microorganisms (GCM) 10K type strain sequencing project: providing services to taxonomists for standard genome sequencing and annotation.</title>
        <authorList>
            <consortium name="The Broad Institute Genomics Platform"/>
            <consortium name="The Broad Institute Genome Sequencing Center for Infectious Disease"/>
            <person name="Wu L."/>
            <person name="Ma J."/>
        </authorList>
    </citation>
    <scope>NUCLEOTIDE SEQUENCE [LARGE SCALE GENOMIC DNA]</scope>
    <source>
        <strain evidence="4">JCM 13249</strain>
    </source>
</reference>
<dbReference type="Pfam" id="PF24491">
    <property type="entry name" value="DUF7586"/>
    <property type="match status" value="1"/>
</dbReference>
<feature type="domain" description="DUF7586" evidence="2">
    <location>
        <begin position="351"/>
        <end position="436"/>
    </location>
</feature>
<dbReference type="SUPFAM" id="SSF56601">
    <property type="entry name" value="beta-lactamase/transpeptidase-like"/>
    <property type="match status" value="1"/>
</dbReference>
<keyword evidence="4" id="KW-1185">Reference proteome</keyword>
<evidence type="ECO:0000313" key="3">
    <source>
        <dbReference type="EMBL" id="GAA1761181.1"/>
    </source>
</evidence>
<dbReference type="RefSeq" id="WP_344082931.1">
    <property type="nucleotide sequence ID" value="NZ_BAAALS010000016.1"/>
</dbReference>
<evidence type="ECO:0000259" key="2">
    <source>
        <dbReference type="Pfam" id="PF24491"/>
    </source>
</evidence>
<dbReference type="InterPro" id="IPR012338">
    <property type="entry name" value="Beta-lactam/transpept-like"/>
</dbReference>